<accession>A0A381W7K4</accession>
<evidence type="ECO:0008006" key="2">
    <source>
        <dbReference type="Google" id="ProtNLM"/>
    </source>
</evidence>
<name>A0A381W7K4_9ZZZZ</name>
<dbReference type="EMBL" id="UINC01010934">
    <property type="protein sequence ID" value="SVA48455.1"/>
    <property type="molecule type" value="Genomic_DNA"/>
</dbReference>
<sequence length="195" mass="22455">MSALKTLADNMTHKTALRNHPNAREFHEKYPLVIKKDCLGHMSNQHIKTIILKSKDEQKRKTNVKAMMTHWLMHKQESIFAEIAVQALELAEKTGPHKIDMQTSECWGALYREGDFTQKHDHWPQLWSWVYNVECCSECSPLVFPNGHSTPSIYPEEGTMILFPAWVLHSVPSQPCNHERVIVAGNIMNMQLNPV</sequence>
<reference evidence="1" key="1">
    <citation type="submission" date="2018-05" db="EMBL/GenBank/DDBJ databases">
        <authorList>
            <person name="Lanie J.A."/>
            <person name="Ng W.-L."/>
            <person name="Kazmierczak K.M."/>
            <person name="Andrzejewski T.M."/>
            <person name="Davidsen T.M."/>
            <person name="Wayne K.J."/>
            <person name="Tettelin H."/>
            <person name="Glass J.I."/>
            <person name="Rusch D."/>
            <person name="Podicherti R."/>
            <person name="Tsui H.-C.T."/>
            <person name="Winkler M.E."/>
        </authorList>
    </citation>
    <scope>NUCLEOTIDE SEQUENCE</scope>
</reference>
<evidence type="ECO:0000313" key="1">
    <source>
        <dbReference type="EMBL" id="SVA48455.1"/>
    </source>
</evidence>
<gene>
    <name evidence="1" type="ORF">METZ01_LOCUS101309</name>
</gene>
<proteinExistence type="predicted"/>
<protein>
    <recommendedName>
        <fullName evidence="2">Prolyl 4-hydroxylase alpha subunit Fe(2+) 2OG dioxygenase domain-containing protein</fullName>
    </recommendedName>
</protein>
<dbReference type="AlphaFoldDB" id="A0A381W7K4"/>
<dbReference type="Gene3D" id="2.60.120.620">
    <property type="entry name" value="q2cbj1_9rhob like domain"/>
    <property type="match status" value="1"/>
</dbReference>
<organism evidence="1">
    <name type="scientific">marine metagenome</name>
    <dbReference type="NCBI Taxonomy" id="408172"/>
    <lineage>
        <taxon>unclassified sequences</taxon>
        <taxon>metagenomes</taxon>
        <taxon>ecological metagenomes</taxon>
    </lineage>
</organism>